<dbReference type="PANTHER" id="PTHR11092:SF0">
    <property type="entry name" value="EPIMERASE FAMILY PROTEIN SDR39U1"/>
    <property type="match status" value="1"/>
</dbReference>
<reference evidence="4 5" key="1">
    <citation type="submission" date="2023-02" db="EMBL/GenBank/DDBJ databases">
        <title>Microbacterium betulae sp. nov., isolated from birch wood.</title>
        <authorList>
            <person name="Pasciak M."/>
            <person name="Pawlik K.J."/>
            <person name="Martynowski D."/>
            <person name="Laczmanski L."/>
            <person name="Ciekot J."/>
            <person name="Szponar B."/>
            <person name="Wojcik-Fatla A."/>
            <person name="Mackiewicz B."/>
            <person name="Farian E."/>
            <person name="Cholewa G."/>
            <person name="Cholewa A."/>
            <person name="Dutkiewicz J."/>
        </authorList>
    </citation>
    <scope>NUCLEOTIDE SEQUENCE [LARGE SCALE GENOMIC DNA]</scope>
    <source>
        <strain evidence="4 5">AB</strain>
    </source>
</reference>
<evidence type="ECO:0000259" key="2">
    <source>
        <dbReference type="Pfam" id="PF01370"/>
    </source>
</evidence>
<dbReference type="EMBL" id="CP118157">
    <property type="protein sequence ID" value="WOF22034.1"/>
    <property type="molecule type" value="Genomic_DNA"/>
</dbReference>
<dbReference type="AlphaFoldDB" id="A0AA97I4R4"/>
<proteinExistence type="inferred from homology"/>
<dbReference type="SUPFAM" id="SSF51735">
    <property type="entry name" value="NAD(P)-binding Rossmann-fold domains"/>
    <property type="match status" value="1"/>
</dbReference>
<dbReference type="Pfam" id="PF08338">
    <property type="entry name" value="DUF1731"/>
    <property type="match status" value="1"/>
</dbReference>
<dbReference type="KEGG" id="mbet:N8K70_11670"/>
<evidence type="ECO:0000256" key="1">
    <source>
        <dbReference type="ARBA" id="ARBA00009353"/>
    </source>
</evidence>
<evidence type="ECO:0000313" key="5">
    <source>
        <dbReference type="Proteomes" id="UP001305498"/>
    </source>
</evidence>
<gene>
    <name evidence="4" type="ORF">N8K70_11670</name>
</gene>
<dbReference type="NCBIfam" id="TIGR01777">
    <property type="entry name" value="yfcH"/>
    <property type="match status" value="1"/>
</dbReference>
<sequence>MTGSTLSRVVVAGSSGLIGRALVDDLRASGVDVTRLVRRAPSAPDEVRWLDAPSIDPAVLAGADAVVNLCGASVGRLPWTPGYRRELRASRLTPTRVLARAIRQLEEPPLFVSASAAGIYGSAPGRRLAEDAGPGDGFLAELCRDWEEAAREAGDRVASLRTAPVVHPGAVLKPLIPLARLGAAGPLGPGDQVWAWISLDDAVGAVRHVLEHRLTGPVNLAGPAPVTASGFVRALARRLRRPFWLPAPAWGVRALLGRDFADAMLLSDADVVPAVLQGSGYAFAQKSVETAIAAVVPAP</sequence>
<evidence type="ECO:0000313" key="4">
    <source>
        <dbReference type="EMBL" id="WOF22034.1"/>
    </source>
</evidence>
<dbReference type="Gene3D" id="3.40.50.720">
    <property type="entry name" value="NAD(P)-binding Rossmann-like Domain"/>
    <property type="match status" value="1"/>
</dbReference>
<comment type="similarity">
    <text evidence="1">Belongs to the NAD(P)-dependent epimerase/dehydratase family. SDR39U1 subfamily.</text>
</comment>
<dbReference type="Pfam" id="PF01370">
    <property type="entry name" value="Epimerase"/>
    <property type="match status" value="1"/>
</dbReference>
<evidence type="ECO:0000259" key="3">
    <source>
        <dbReference type="Pfam" id="PF08338"/>
    </source>
</evidence>
<dbReference type="InterPro" id="IPR010099">
    <property type="entry name" value="SDR39U1"/>
</dbReference>
<name>A0AA97I4R4_9MICO</name>
<dbReference type="PANTHER" id="PTHR11092">
    <property type="entry name" value="SUGAR NUCLEOTIDE EPIMERASE RELATED"/>
    <property type="match status" value="1"/>
</dbReference>
<feature type="domain" description="NAD-dependent epimerase/dehydratase" evidence="2">
    <location>
        <begin position="9"/>
        <end position="215"/>
    </location>
</feature>
<keyword evidence="5" id="KW-1185">Reference proteome</keyword>
<dbReference type="RefSeq" id="WP_317138510.1">
    <property type="nucleotide sequence ID" value="NZ_CP118157.1"/>
</dbReference>
<protein>
    <submittedName>
        <fullName evidence="4">TIGR01777 family oxidoreductase</fullName>
    </submittedName>
</protein>
<dbReference type="InterPro" id="IPR036291">
    <property type="entry name" value="NAD(P)-bd_dom_sf"/>
</dbReference>
<dbReference type="InterPro" id="IPR013549">
    <property type="entry name" value="DUF1731"/>
</dbReference>
<accession>A0AA97I4R4</accession>
<feature type="domain" description="DUF1731" evidence="3">
    <location>
        <begin position="247"/>
        <end position="294"/>
    </location>
</feature>
<organism evidence="4 5">
    <name type="scientific">Microbacterium betulae</name>
    <dbReference type="NCBI Taxonomy" id="2981139"/>
    <lineage>
        <taxon>Bacteria</taxon>
        <taxon>Bacillati</taxon>
        <taxon>Actinomycetota</taxon>
        <taxon>Actinomycetes</taxon>
        <taxon>Micrococcales</taxon>
        <taxon>Microbacteriaceae</taxon>
        <taxon>Microbacterium</taxon>
    </lineage>
</organism>
<dbReference type="InterPro" id="IPR001509">
    <property type="entry name" value="Epimerase_deHydtase"/>
</dbReference>
<dbReference type="Proteomes" id="UP001305498">
    <property type="component" value="Chromosome"/>
</dbReference>